<dbReference type="InterPro" id="IPR046076">
    <property type="entry name" value="DUF6094"/>
</dbReference>
<dbReference type="Pfam" id="PF13708">
    <property type="entry name" value="DUF4942"/>
    <property type="match status" value="1"/>
</dbReference>
<proteinExistence type="predicted"/>
<dbReference type="CDD" id="cd02440">
    <property type="entry name" value="AdoMet_MTases"/>
    <property type="match status" value="1"/>
</dbReference>
<dbReference type="Proteomes" id="UP001302666">
    <property type="component" value="Plasmid unnamed4"/>
</dbReference>
<dbReference type="EMBL" id="CP136707">
    <property type="protein sequence ID" value="WOI35443.1"/>
    <property type="molecule type" value="Genomic_DNA"/>
</dbReference>
<evidence type="ECO:0000259" key="2">
    <source>
        <dbReference type="Pfam" id="PF19587"/>
    </source>
</evidence>
<protein>
    <submittedName>
        <fullName evidence="3">DUF4942 domain-containing protein</fullName>
    </submittedName>
</protein>
<dbReference type="PRINTS" id="PR00507">
    <property type="entry name" value="N12N6MTFRASE"/>
</dbReference>
<reference evidence="3 4" key="1">
    <citation type="submission" date="2023-10" db="EMBL/GenBank/DDBJ databases">
        <title>Eight complete genome sequences of bacteria isolated from laboratory stock of Giant Kelp gametophytes.</title>
        <authorList>
            <person name="Tolentino B."/>
            <person name="Nuzhdin S."/>
        </authorList>
    </citation>
    <scope>NUCLEOTIDE SEQUENCE [LARGE SCALE GENOMIC DNA]</scope>
    <source>
        <strain evidence="3 4">LC.270.F.C4</strain>
        <plasmid evidence="3 4">unnamed4</plasmid>
    </source>
</reference>
<feature type="domain" description="DUF4942" evidence="1">
    <location>
        <begin position="82"/>
        <end position="258"/>
    </location>
</feature>
<geneLocation type="plasmid" evidence="3 4">
    <name>unnamed4</name>
</geneLocation>
<dbReference type="InterPro" id="IPR031339">
    <property type="entry name" value="DUF4942"/>
</dbReference>
<evidence type="ECO:0000313" key="3">
    <source>
        <dbReference type="EMBL" id="WOI35443.1"/>
    </source>
</evidence>
<dbReference type="Pfam" id="PF19587">
    <property type="entry name" value="DUF6094"/>
    <property type="match status" value="1"/>
</dbReference>
<name>A0ABZ0HKV0_TRISK</name>
<feature type="domain" description="DUF6094" evidence="2">
    <location>
        <begin position="280"/>
        <end position="371"/>
    </location>
</feature>
<keyword evidence="4" id="KW-1185">Reference proteome</keyword>
<evidence type="ECO:0000259" key="1">
    <source>
        <dbReference type="Pfam" id="PF13708"/>
    </source>
</evidence>
<dbReference type="InterPro" id="IPR002052">
    <property type="entry name" value="DNA_methylase_N6_adenine_CS"/>
</dbReference>
<dbReference type="InterPro" id="IPR029063">
    <property type="entry name" value="SAM-dependent_MTases_sf"/>
</dbReference>
<gene>
    <name evidence="3" type="ORF">R1T40_22150</name>
</gene>
<evidence type="ECO:0000313" key="4">
    <source>
        <dbReference type="Proteomes" id="UP001302666"/>
    </source>
</evidence>
<dbReference type="PROSITE" id="PS00092">
    <property type="entry name" value="N6_MTASE"/>
    <property type="match status" value="1"/>
</dbReference>
<sequence length="452" mass="51055">MNAHNSPVSDFDVPAMQRSLREVVEEYDQKAKRIPEELQCFKDAITALELSSCIEGVFGGSIWSNGRYGSAPSVREAIIQDALLKSAWQHVYRGLNVNRIASAKDRKRFEMSMENPPEFTMENIGATFEDYWINQRHHILKGLAECFCDLDPAYRSHTKVKIGVEGLPKRIIIQSTTSYGSWGWERTRDTLNALNVFRDKPHIEQQEYYELLDAAEEHGASYHDGIEIRRFQNGNAHLHFDPETLREINLALAEFYGDTLPDSPEAAQKPRPGTAVSKDLAYYPTPRPVIEEVMRRLYLDGDLTILEPSCGCGRIMHAIREKNPCARVTGVEYHGGRAMECRAKGHHVHKANFLETAANPIFDVVFMNPPFNGQHWRKHLDHARKFLKARRNGDETDGVLACILPASALYDGHLKDLGLTSPRDHGWYDLPVASFAESGTNIPTGFLIIGPD</sequence>
<dbReference type="Gene3D" id="3.40.50.150">
    <property type="entry name" value="Vaccinia Virus protein VP39"/>
    <property type="match status" value="1"/>
</dbReference>
<accession>A0ABZ0HKV0</accession>
<dbReference type="RefSeq" id="WP_317387115.1">
    <property type="nucleotide sequence ID" value="NZ_CP136707.1"/>
</dbReference>
<organism evidence="3 4">
    <name type="scientific">Tritonibacter scottomollicae</name>
    <name type="common">Epibacterium scottomollicae</name>
    <dbReference type="NCBI Taxonomy" id="483013"/>
    <lineage>
        <taxon>Bacteria</taxon>
        <taxon>Pseudomonadati</taxon>
        <taxon>Pseudomonadota</taxon>
        <taxon>Alphaproteobacteria</taxon>
        <taxon>Rhodobacterales</taxon>
        <taxon>Paracoccaceae</taxon>
        <taxon>Tritonibacter</taxon>
    </lineage>
</organism>
<dbReference type="SUPFAM" id="SSF53335">
    <property type="entry name" value="S-adenosyl-L-methionine-dependent methyltransferases"/>
    <property type="match status" value="1"/>
</dbReference>
<keyword evidence="3" id="KW-0614">Plasmid</keyword>